<dbReference type="Gene3D" id="3.40.1580.10">
    <property type="entry name" value="SMI1/KNR4-like"/>
    <property type="match status" value="1"/>
</dbReference>
<protein>
    <submittedName>
        <fullName evidence="2">SMI1/KNR4 family protein</fullName>
    </submittedName>
</protein>
<feature type="domain" description="Knr4/Smi1-like" evidence="1">
    <location>
        <begin position="42"/>
        <end position="197"/>
    </location>
</feature>
<dbReference type="SUPFAM" id="SSF160631">
    <property type="entry name" value="SMI1/KNR4-like"/>
    <property type="match status" value="1"/>
</dbReference>
<dbReference type="OrthoDB" id="1190024at2"/>
<dbReference type="RefSeq" id="WP_098194670.1">
    <property type="nucleotide sequence ID" value="NZ_CP023777.1"/>
</dbReference>
<sequence length="213" mass="25031">MKTQELATKLAYLKRKDGWRLFRKVRYRVFGSIAHHYKLNRTLCEKTVAAFEAQYNVHLPADYRQFLINMGNGGAGPGYGILPIEKWCVDIAVHDHFLSTPFPHNRPWNMEMEFDMNDEHFYESPGYQFWETHYYDDDLLSGTMRISYQGGGVYYILVVCGEESGNIWVDDRANENGLYPLQYPASERVNFNEWYNNWLNESLSSLEHHHGTK</sequence>
<dbReference type="SMART" id="SM00860">
    <property type="entry name" value="SMI1_KNR4"/>
    <property type="match status" value="1"/>
</dbReference>
<reference evidence="2 3" key="1">
    <citation type="submission" date="2017-10" db="EMBL/GenBank/DDBJ databases">
        <title>Paenichitinophaga pekingensis gen. nov., sp. nov., isolated from activated sludge.</title>
        <authorList>
            <person name="Jin D."/>
            <person name="Kong X."/>
            <person name="Deng Y."/>
            <person name="Bai Z."/>
        </authorList>
    </citation>
    <scope>NUCLEOTIDE SEQUENCE [LARGE SCALE GENOMIC DNA]</scope>
    <source>
        <strain evidence="2 3">13</strain>
    </source>
</reference>
<name>A0A291QWF6_9BACT</name>
<dbReference type="Proteomes" id="UP000220133">
    <property type="component" value="Chromosome"/>
</dbReference>
<dbReference type="EMBL" id="CP023777">
    <property type="protein sequence ID" value="ATL48296.1"/>
    <property type="molecule type" value="Genomic_DNA"/>
</dbReference>
<keyword evidence="3" id="KW-1185">Reference proteome</keyword>
<gene>
    <name evidence="2" type="ORF">COR50_14605</name>
</gene>
<dbReference type="AlphaFoldDB" id="A0A291QWF6"/>
<evidence type="ECO:0000259" key="1">
    <source>
        <dbReference type="SMART" id="SM00860"/>
    </source>
</evidence>
<evidence type="ECO:0000313" key="3">
    <source>
        <dbReference type="Proteomes" id="UP000220133"/>
    </source>
</evidence>
<organism evidence="2 3">
    <name type="scientific">Chitinophaga caeni</name>
    <dbReference type="NCBI Taxonomy" id="2029983"/>
    <lineage>
        <taxon>Bacteria</taxon>
        <taxon>Pseudomonadati</taxon>
        <taxon>Bacteroidota</taxon>
        <taxon>Chitinophagia</taxon>
        <taxon>Chitinophagales</taxon>
        <taxon>Chitinophagaceae</taxon>
        <taxon>Chitinophaga</taxon>
    </lineage>
</organism>
<dbReference type="KEGG" id="cbae:COR50_14605"/>
<proteinExistence type="predicted"/>
<dbReference type="Pfam" id="PF09346">
    <property type="entry name" value="SMI1_KNR4"/>
    <property type="match status" value="1"/>
</dbReference>
<evidence type="ECO:0000313" key="2">
    <source>
        <dbReference type="EMBL" id="ATL48296.1"/>
    </source>
</evidence>
<dbReference type="InterPro" id="IPR037883">
    <property type="entry name" value="Knr4/Smi1-like_sf"/>
</dbReference>
<dbReference type="InterPro" id="IPR018958">
    <property type="entry name" value="Knr4/Smi1-like_dom"/>
</dbReference>
<accession>A0A291QWF6</accession>